<keyword evidence="3" id="KW-1185">Reference proteome</keyword>
<evidence type="ECO:0000313" key="2">
    <source>
        <dbReference type="EMBL" id="MEE6185838.1"/>
    </source>
</evidence>
<proteinExistence type="predicted"/>
<dbReference type="PANTHER" id="PTHR21015">
    <property type="entry name" value="UDP-N-ACETYLGLUCOSAMINE--N-ACETYLMURAMYL-(PENTAPEPTIDE) PYROPHOSPHORYL-UNDECAPRENOL N-ACETYLGLUCOSAMINE TRANSFERASE 1"/>
    <property type="match status" value="1"/>
</dbReference>
<dbReference type="RefSeq" id="WP_330973246.1">
    <property type="nucleotide sequence ID" value="NZ_JAZGLY010000001.1"/>
</dbReference>
<gene>
    <name evidence="2" type="ORF">V2H41_00995</name>
</gene>
<name>A0ABU7RCW3_9BACT</name>
<comment type="caution">
    <text evidence="2">The sequence shown here is derived from an EMBL/GenBank/DDBJ whole genome shotgun (WGS) entry which is preliminary data.</text>
</comment>
<dbReference type="PANTHER" id="PTHR21015:SF22">
    <property type="entry name" value="GLYCOSYLTRANSFERASE"/>
    <property type="match status" value="1"/>
</dbReference>
<dbReference type="Pfam" id="PF04101">
    <property type="entry name" value="Glyco_tran_28_C"/>
    <property type="match status" value="1"/>
</dbReference>
<dbReference type="Proteomes" id="UP001357452">
    <property type="component" value="Unassembled WGS sequence"/>
</dbReference>
<protein>
    <submittedName>
        <fullName evidence="2">Glycosyltransferase</fullName>
    </submittedName>
</protein>
<accession>A0ABU7RCW3</accession>
<evidence type="ECO:0000313" key="3">
    <source>
        <dbReference type="Proteomes" id="UP001357452"/>
    </source>
</evidence>
<sequence length="369" mass="41458">MNHPNRKLRILVAPLDWGLGHTTRCIPVISELLNREVEVWLAGNDTQQAILKKEFPQCSFLPLEGYNVRYHHKGKGLAVKMLAQVPRILYRIKQEHSWLQKIVKEYQIDGVISDNRYGLCTDAVPCVFMTHQLQIKTGLSALADNMLQQLNYRFINKYTYCWIPDFPQQPNLAGDLSHPNKMPSIPCFYVGALSRFSAVPTGAEQKGLLFLISGPEPQRSVLEQIVFSQLKQYEAKVTIVRGVPNGGSAPECANARVFNHLPKDALEKELAAASYVICRSGYSSIMDINSIGAKSILIPTPGQTEQEYLGQYLMQEQFAFCCSQDMFDLKKILQQAAEFPYSGGIALQPGLLQNAMDAFLLQCEQNQSK</sequence>
<organism evidence="2 3">
    <name type="scientific">Niabella digestorum</name>
    <dbReference type="NCBI Taxonomy" id="3117701"/>
    <lineage>
        <taxon>Bacteria</taxon>
        <taxon>Pseudomonadati</taxon>
        <taxon>Bacteroidota</taxon>
        <taxon>Chitinophagia</taxon>
        <taxon>Chitinophagales</taxon>
        <taxon>Chitinophagaceae</taxon>
        <taxon>Niabella</taxon>
    </lineage>
</organism>
<dbReference type="InterPro" id="IPR007235">
    <property type="entry name" value="Glyco_trans_28_C"/>
</dbReference>
<reference evidence="2 3" key="1">
    <citation type="submission" date="2024-01" db="EMBL/GenBank/DDBJ databases">
        <title>Niabella digestum sp. nov., isolated from waste digestion system.</title>
        <authorList>
            <person name="Zhang L."/>
        </authorList>
    </citation>
    <scope>NUCLEOTIDE SEQUENCE [LARGE SCALE GENOMIC DNA]</scope>
    <source>
        <strain evidence="2 3">A18</strain>
    </source>
</reference>
<dbReference type="EMBL" id="JAZGLY010000001">
    <property type="protein sequence ID" value="MEE6185838.1"/>
    <property type="molecule type" value="Genomic_DNA"/>
</dbReference>
<dbReference type="Gene3D" id="3.40.50.2000">
    <property type="entry name" value="Glycogen Phosphorylase B"/>
    <property type="match status" value="1"/>
</dbReference>
<evidence type="ECO:0000259" key="1">
    <source>
        <dbReference type="Pfam" id="PF04101"/>
    </source>
</evidence>
<feature type="domain" description="Glycosyl transferase family 28 C-terminal" evidence="1">
    <location>
        <begin position="264"/>
        <end position="335"/>
    </location>
</feature>
<dbReference type="SUPFAM" id="SSF53756">
    <property type="entry name" value="UDP-Glycosyltransferase/glycogen phosphorylase"/>
    <property type="match status" value="1"/>
</dbReference>